<feature type="transmembrane region" description="Helical" evidence="1">
    <location>
        <begin position="34"/>
        <end position="52"/>
    </location>
</feature>
<dbReference type="Pfam" id="PF02517">
    <property type="entry name" value="Rce1-like"/>
    <property type="match status" value="1"/>
</dbReference>
<feature type="transmembrane region" description="Helical" evidence="1">
    <location>
        <begin position="142"/>
        <end position="170"/>
    </location>
</feature>
<comment type="caution">
    <text evidence="3">The sequence shown here is derived from an EMBL/GenBank/DDBJ whole genome shotgun (WGS) entry which is preliminary data.</text>
</comment>
<name>A0ABT7FH63_9RHOB</name>
<proteinExistence type="predicted"/>
<feature type="transmembrane region" description="Helical" evidence="1">
    <location>
        <begin position="99"/>
        <end position="122"/>
    </location>
</feature>
<evidence type="ECO:0000313" key="3">
    <source>
        <dbReference type="EMBL" id="MDK3074453.1"/>
    </source>
</evidence>
<gene>
    <name evidence="3" type="ORF">QO034_15245</name>
</gene>
<evidence type="ECO:0000313" key="4">
    <source>
        <dbReference type="Proteomes" id="UP001227126"/>
    </source>
</evidence>
<keyword evidence="3" id="KW-0482">Metalloprotease</keyword>
<keyword evidence="1" id="KW-0812">Transmembrane</keyword>
<dbReference type="EMBL" id="JASNJE010000020">
    <property type="protein sequence ID" value="MDK3074453.1"/>
    <property type="molecule type" value="Genomic_DNA"/>
</dbReference>
<keyword evidence="1" id="KW-1133">Transmembrane helix</keyword>
<accession>A0ABT7FH63</accession>
<dbReference type="InterPro" id="IPR003675">
    <property type="entry name" value="Rce1/LyrA-like_dom"/>
</dbReference>
<sequence>MANFPTDAERFGWLERDRDDFPYYHGVPVEITTGGWLVVLAGVALGFAALMIGPEFVPSGTPRFLLAFLFGAIPIAALALVAGWHWTALFRRLRAVDPLWMIGFAILNVLVTLVTGLLITNLTDATANSAIADAGQMDAGRALHFFALTGIQLIGEEVTSILPFLALLYWFSGRFGMGRRTAIILATLVVALLFSVEHGSTYDWNLVQVLLGVGVARIVLILPYIMTKNLAVSAGAHILNDWMFFGLSMLSAAAPATS</sequence>
<keyword evidence="3" id="KW-0378">Hydrolase</keyword>
<feature type="domain" description="CAAX prenyl protease 2/Lysostaphin resistance protein A-like" evidence="2">
    <location>
        <begin position="143"/>
        <end position="243"/>
    </location>
</feature>
<reference evidence="3 4" key="1">
    <citation type="submission" date="2023-05" db="EMBL/GenBank/DDBJ databases">
        <title>Sedimentitalea sp. nov. JM2-8.</title>
        <authorList>
            <person name="Huang J."/>
        </authorList>
    </citation>
    <scope>NUCLEOTIDE SEQUENCE [LARGE SCALE GENOMIC DNA]</scope>
    <source>
        <strain evidence="3 4">JM2-8</strain>
    </source>
</reference>
<feature type="transmembrane region" description="Helical" evidence="1">
    <location>
        <begin position="182"/>
        <end position="200"/>
    </location>
</feature>
<organism evidence="3 4">
    <name type="scientific">Sedimentitalea xiamensis</name>
    <dbReference type="NCBI Taxonomy" id="3050037"/>
    <lineage>
        <taxon>Bacteria</taxon>
        <taxon>Pseudomonadati</taxon>
        <taxon>Pseudomonadota</taxon>
        <taxon>Alphaproteobacteria</taxon>
        <taxon>Rhodobacterales</taxon>
        <taxon>Paracoccaceae</taxon>
        <taxon>Sedimentitalea</taxon>
    </lineage>
</organism>
<keyword evidence="1" id="KW-0472">Membrane</keyword>
<feature type="transmembrane region" description="Helical" evidence="1">
    <location>
        <begin position="206"/>
        <end position="226"/>
    </location>
</feature>
<dbReference type="GO" id="GO:0008237">
    <property type="term" value="F:metallopeptidase activity"/>
    <property type="evidence" value="ECO:0007669"/>
    <property type="project" value="UniProtKB-KW"/>
</dbReference>
<keyword evidence="4" id="KW-1185">Reference proteome</keyword>
<keyword evidence="3" id="KW-0645">Protease</keyword>
<dbReference type="RefSeq" id="WP_284486386.1">
    <property type="nucleotide sequence ID" value="NZ_JASNJE010000020.1"/>
</dbReference>
<dbReference type="Proteomes" id="UP001227126">
    <property type="component" value="Unassembled WGS sequence"/>
</dbReference>
<feature type="transmembrane region" description="Helical" evidence="1">
    <location>
        <begin position="64"/>
        <end position="87"/>
    </location>
</feature>
<evidence type="ECO:0000259" key="2">
    <source>
        <dbReference type="Pfam" id="PF02517"/>
    </source>
</evidence>
<evidence type="ECO:0000256" key="1">
    <source>
        <dbReference type="SAM" id="Phobius"/>
    </source>
</evidence>
<protein>
    <submittedName>
        <fullName evidence="3">CPBP family intramembrane metalloprotease</fullName>
    </submittedName>
</protein>